<proteinExistence type="predicted"/>
<evidence type="ECO:0000313" key="1">
    <source>
        <dbReference type="EMBL" id="KRN45695.1"/>
    </source>
</evidence>
<organism evidence="1 2">
    <name type="scientific">Weissella viridescens</name>
    <name type="common">Lactobacillus viridescens</name>
    <dbReference type="NCBI Taxonomy" id="1629"/>
    <lineage>
        <taxon>Bacteria</taxon>
        <taxon>Bacillati</taxon>
        <taxon>Bacillota</taxon>
        <taxon>Bacilli</taxon>
        <taxon>Lactobacillales</taxon>
        <taxon>Lactobacillaceae</taxon>
        <taxon>Weissella</taxon>
    </lineage>
</organism>
<dbReference type="GeneID" id="86899125"/>
<keyword evidence="2" id="KW-1185">Reference proteome</keyword>
<name>A0A0R2GY80_WEIVI</name>
<accession>A0A0R2GY80</accession>
<dbReference type="RefSeq" id="WP_057747181.1">
    <property type="nucleotide sequence ID" value="NZ_BJLU01000015.1"/>
</dbReference>
<dbReference type="InterPro" id="IPR036192">
    <property type="entry name" value="Cell_div_ZapA-like_sf"/>
</dbReference>
<dbReference type="Proteomes" id="UP000051992">
    <property type="component" value="Unassembled WGS sequence"/>
</dbReference>
<reference evidence="1 2" key="1">
    <citation type="journal article" date="2015" name="Genome Announc.">
        <title>Expanding the biotechnology potential of lactobacilli through comparative genomics of 213 strains and associated genera.</title>
        <authorList>
            <person name="Sun Z."/>
            <person name="Harris H.M."/>
            <person name="McCann A."/>
            <person name="Guo C."/>
            <person name="Argimon S."/>
            <person name="Zhang W."/>
            <person name="Yang X."/>
            <person name="Jeffery I.B."/>
            <person name="Cooney J.C."/>
            <person name="Kagawa T.F."/>
            <person name="Liu W."/>
            <person name="Song Y."/>
            <person name="Salvetti E."/>
            <person name="Wrobel A."/>
            <person name="Rasinkangas P."/>
            <person name="Parkhill J."/>
            <person name="Rea M.C."/>
            <person name="O'Sullivan O."/>
            <person name="Ritari J."/>
            <person name="Douillard F.P."/>
            <person name="Paul Ross R."/>
            <person name="Yang R."/>
            <person name="Briner A.E."/>
            <person name="Felis G.E."/>
            <person name="de Vos W.M."/>
            <person name="Barrangou R."/>
            <person name="Klaenhammer T.R."/>
            <person name="Caufield P.W."/>
            <person name="Cui Y."/>
            <person name="Zhang H."/>
            <person name="O'Toole P.W."/>
        </authorList>
    </citation>
    <scope>NUCLEOTIDE SEQUENCE [LARGE SCALE GENOMIC DNA]</scope>
    <source>
        <strain evidence="1 2">DSM 20410</strain>
    </source>
</reference>
<dbReference type="PATRIC" id="fig|1629.5.peg.1515"/>
<dbReference type="AlphaFoldDB" id="A0A0R2GY80"/>
<sequence length="78" mass="8650">MANKKRYKGKIGTHDVVITSTKEDAYMDAVFSIANQQLEHLNEANPTLSAEDQLVLLAINAISDQLDMQTERDAGKTE</sequence>
<gene>
    <name evidence="1" type="ORF">IV50_GL001502</name>
</gene>
<evidence type="ECO:0000313" key="2">
    <source>
        <dbReference type="Proteomes" id="UP000051992"/>
    </source>
</evidence>
<dbReference type="OrthoDB" id="2139724at2"/>
<protein>
    <submittedName>
        <fullName evidence="1">Uncharacterized protein</fullName>
    </submittedName>
</protein>
<dbReference type="EMBL" id="JQBM01000007">
    <property type="protein sequence ID" value="KRN45695.1"/>
    <property type="molecule type" value="Genomic_DNA"/>
</dbReference>
<dbReference type="Pfam" id="PF05164">
    <property type="entry name" value="ZapA"/>
    <property type="match status" value="1"/>
</dbReference>
<comment type="caution">
    <text evidence="1">The sequence shown here is derived from an EMBL/GenBank/DDBJ whole genome shotgun (WGS) entry which is preliminary data.</text>
</comment>
<dbReference type="InterPro" id="IPR007838">
    <property type="entry name" value="Cell_div_ZapA-like"/>
</dbReference>
<dbReference type="SUPFAM" id="SSF102829">
    <property type="entry name" value="Cell division protein ZapA-like"/>
    <property type="match status" value="1"/>
</dbReference>